<evidence type="ECO:0000313" key="3">
    <source>
        <dbReference type="EMBL" id="OGX86587.1"/>
    </source>
</evidence>
<sequence length="125" mass="13735">MDTTAIIVTIVGLGLAAFVLWYFFFSPRQTASAVSSSSGVQEVDITVKGGYSPDVIEVERGKPVRLSFYRDEENSCSEELLMPDFSIRRDLPAFKTTLVELLPEKAGTFPFTCGMGMLRGSLVVK</sequence>
<dbReference type="InterPro" id="IPR008972">
    <property type="entry name" value="Cupredoxin"/>
</dbReference>
<dbReference type="Pfam" id="PF13473">
    <property type="entry name" value="Cupredoxin_1"/>
    <property type="match status" value="1"/>
</dbReference>
<feature type="domain" description="EfeO-type cupredoxin-like" evidence="2">
    <location>
        <begin position="16"/>
        <end position="124"/>
    </location>
</feature>
<keyword evidence="1" id="KW-0472">Membrane</keyword>
<comment type="caution">
    <text evidence="3">The sequence shown here is derived from an EMBL/GenBank/DDBJ whole genome shotgun (WGS) entry which is preliminary data.</text>
</comment>
<keyword evidence="4" id="KW-1185">Reference proteome</keyword>
<reference evidence="3 4" key="1">
    <citation type="submission" date="2016-08" db="EMBL/GenBank/DDBJ databases">
        <title>Hymenobacter coccineus sp. nov., Hymenobacter lapidarius sp. nov. and Hymenobacter glacialis sp. nov., isolated from Antarctic soil.</title>
        <authorList>
            <person name="Sedlacek I."/>
            <person name="Kralova S."/>
            <person name="Kyrova K."/>
            <person name="Maslanova I."/>
            <person name="Stankova E."/>
            <person name="Vrbovska V."/>
            <person name="Nemec M."/>
            <person name="Bartak M."/>
            <person name="Svec P."/>
            <person name="Busse H.-J."/>
            <person name="Pantucek R."/>
        </authorList>
    </citation>
    <scope>NUCLEOTIDE SEQUENCE [LARGE SCALE GENOMIC DNA]</scope>
    <source>
        <strain evidence="3 4">CCM 8648</strain>
    </source>
</reference>
<dbReference type="RefSeq" id="WP_070733713.1">
    <property type="nucleotide sequence ID" value="NZ_MDZC01000048.1"/>
</dbReference>
<accession>A0A1G1T6U2</accession>
<proteinExistence type="predicted"/>
<keyword evidence="1" id="KW-0812">Transmembrane</keyword>
<dbReference type="OrthoDB" id="9800141at2"/>
<dbReference type="EMBL" id="MDZC01000048">
    <property type="protein sequence ID" value="OGX86587.1"/>
    <property type="molecule type" value="Genomic_DNA"/>
</dbReference>
<dbReference type="SUPFAM" id="SSF49503">
    <property type="entry name" value="Cupredoxins"/>
    <property type="match status" value="1"/>
</dbReference>
<feature type="transmembrane region" description="Helical" evidence="1">
    <location>
        <begin position="6"/>
        <end position="25"/>
    </location>
</feature>
<organism evidence="3 4">
    <name type="scientific">Hymenobacter glacialis</name>
    <dbReference type="NCBI Taxonomy" id="1908236"/>
    <lineage>
        <taxon>Bacteria</taxon>
        <taxon>Pseudomonadati</taxon>
        <taxon>Bacteroidota</taxon>
        <taxon>Cytophagia</taxon>
        <taxon>Cytophagales</taxon>
        <taxon>Hymenobacteraceae</taxon>
        <taxon>Hymenobacter</taxon>
    </lineage>
</organism>
<dbReference type="AlphaFoldDB" id="A0A1G1T6U2"/>
<dbReference type="InterPro" id="IPR028096">
    <property type="entry name" value="EfeO_Cupredoxin"/>
</dbReference>
<evidence type="ECO:0000259" key="2">
    <source>
        <dbReference type="Pfam" id="PF13473"/>
    </source>
</evidence>
<gene>
    <name evidence="3" type="ORF">BEN48_12465</name>
</gene>
<name>A0A1G1T6U2_9BACT</name>
<evidence type="ECO:0000313" key="4">
    <source>
        <dbReference type="Proteomes" id="UP000177791"/>
    </source>
</evidence>
<evidence type="ECO:0000256" key="1">
    <source>
        <dbReference type="SAM" id="Phobius"/>
    </source>
</evidence>
<keyword evidence="1" id="KW-1133">Transmembrane helix</keyword>
<dbReference type="Proteomes" id="UP000177791">
    <property type="component" value="Unassembled WGS sequence"/>
</dbReference>
<dbReference type="STRING" id="1908236.BEN48_12465"/>
<protein>
    <submittedName>
        <fullName evidence="3">Copper-transporting ATPase</fullName>
    </submittedName>
</protein>
<dbReference type="Gene3D" id="2.60.40.420">
    <property type="entry name" value="Cupredoxins - blue copper proteins"/>
    <property type="match status" value="1"/>
</dbReference>